<accession>A0AAN6N9H8</accession>
<protein>
    <submittedName>
        <fullName evidence="1">Uncharacterized protein</fullName>
    </submittedName>
</protein>
<organism evidence="1 2">
    <name type="scientific">Diplogelasinospora grovesii</name>
    <dbReference type="NCBI Taxonomy" id="303347"/>
    <lineage>
        <taxon>Eukaryota</taxon>
        <taxon>Fungi</taxon>
        <taxon>Dikarya</taxon>
        <taxon>Ascomycota</taxon>
        <taxon>Pezizomycotina</taxon>
        <taxon>Sordariomycetes</taxon>
        <taxon>Sordariomycetidae</taxon>
        <taxon>Sordariales</taxon>
        <taxon>Diplogelasinosporaceae</taxon>
        <taxon>Diplogelasinospora</taxon>
    </lineage>
</organism>
<keyword evidence="2" id="KW-1185">Reference proteome</keyword>
<proteinExistence type="predicted"/>
<evidence type="ECO:0000313" key="1">
    <source>
        <dbReference type="EMBL" id="KAK3939717.1"/>
    </source>
</evidence>
<sequence>VTSENTSILSRPRYSFIIINGLLYNIRLNGTYNLYVPYLEIKLILSVAYDNKYYFKKDYILYELRKLLINKKTY</sequence>
<reference evidence="2" key="1">
    <citation type="journal article" date="2023" name="Mol. Phylogenet. Evol.">
        <title>Genome-scale phylogeny and comparative genomics of the fungal order Sordariales.</title>
        <authorList>
            <person name="Hensen N."/>
            <person name="Bonometti L."/>
            <person name="Westerberg I."/>
            <person name="Brannstrom I.O."/>
            <person name="Guillou S."/>
            <person name="Cros-Aarteil S."/>
            <person name="Calhoun S."/>
            <person name="Haridas S."/>
            <person name="Kuo A."/>
            <person name="Mondo S."/>
            <person name="Pangilinan J."/>
            <person name="Riley R."/>
            <person name="LaButti K."/>
            <person name="Andreopoulos B."/>
            <person name="Lipzen A."/>
            <person name="Chen C."/>
            <person name="Yan M."/>
            <person name="Daum C."/>
            <person name="Ng V."/>
            <person name="Clum A."/>
            <person name="Steindorff A."/>
            <person name="Ohm R.A."/>
            <person name="Martin F."/>
            <person name="Silar P."/>
            <person name="Natvig D.O."/>
            <person name="Lalanne C."/>
            <person name="Gautier V."/>
            <person name="Ament-Velasquez S.L."/>
            <person name="Kruys A."/>
            <person name="Hutchinson M.I."/>
            <person name="Powell A.J."/>
            <person name="Barry K."/>
            <person name="Miller A.N."/>
            <person name="Grigoriev I.V."/>
            <person name="Debuchy R."/>
            <person name="Gladieux P."/>
            <person name="Hiltunen Thoren M."/>
            <person name="Johannesson H."/>
        </authorList>
    </citation>
    <scope>NUCLEOTIDE SEQUENCE [LARGE SCALE GENOMIC DNA]</scope>
    <source>
        <strain evidence="2">CBS 340.73</strain>
    </source>
</reference>
<dbReference type="EMBL" id="MU853806">
    <property type="protein sequence ID" value="KAK3939717.1"/>
    <property type="molecule type" value="Genomic_DNA"/>
</dbReference>
<feature type="non-terminal residue" evidence="1">
    <location>
        <position position="1"/>
    </location>
</feature>
<evidence type="ECO:0000313" key="2">
    <source>
        <dbReference type="Proteomes" id="UP001303473"/>
    </source>
</evidence>
<dbReference type="Proteomes" id="UP001303473">
    <property type="component" value="Unassembled WGS sequence"/>
</dbReference>
<dbReference type="AlphaFoldDB" id="A0AAN6N9H8"/>
<name>A0AAN6N9H8_9PEZI</name>
<gene>
    <name evidence="1" type="ORF">QBC46DRAFT_262605</name>
</gene>
<comment type="caution">
    <text evidence="1">The sequence shown here is derived from an EMBL/GenBank/DDBJ whole genome shotgun (WGS) entry which is preliminary data.</text>
</comment>